<dbReference type="EMBL" id="KZ819603">
    <property type="protein sequence ID" value="PWN34648.1"/>
    <property type="molecule type" value="Genomic_DNA"/>
</dbReference>
<proteinExistence type="predicted"/>
<dbReference type="InParanoid" id="A0A316VC06"/>
<dbReference type="AlphaFoldDB" id="A0A316VC06"/>
<dbReference type="SUPFAM" id="SSF52047">
    <property type="entry name" value="RNI-like"/>
    <property type="match status" value="1"/>
</dbReference>
<feature type="compositionally biased region" description="Acidic residues" evidence="1">
    <location>
        <begin position="690"/>
        <end position="705"/>
    </location>
</feature>
<feature type="region of interest" description="Disordered" evidence="1">
    <location>
        <begin position="285"/>
        <end position="313"/>
    </location>
</feature>
<protein>
    <recommendedName>
        <fullName evidence="4">RNI-like protein</fullName>
    </recommendedName>
</protein>
<dbReference type="GeneID" id="37020331"/>
<name>A0A316VC06_9BASI</name>
<feature type="compositionally biased region" description="Acidic residues" evidence="1">
    <location>
        <begin position="356"/>
        <end position="365"/>
    </location>
</feature>
<feature type="compositionally biased region" description="Low complexity" evidence="1">
    <location>
        <begin position="767"/>
        <end position="780"/>
    </location>
</feature>
<gene>
    <name evidence="2" type="ORF">FA14DRAFT_160163</name>
</gene>
<accession>A0A316VC06</accession>
<organism evidence="2 3">
    <name type="scientific">Meira miltonrushii</name>
    <dbReference type="NCBI Taxonomy" id="1280837"/>
    <lineage>
        <taxon>Eukaryota</taxon>
        <taxon>Fungi</taxon>
        <taxon>Dikarya</taxon>
        <taxon>Basidiomycota</taxon>
        <taxon>Ustilaginomycotina</taxon>
        <taxon>Exobasidiomycetes</taxon>
        <taxon>Exobasidiales</taxon>
        <taxon>Brachybasidiaceae</taxon>
        <taxon>Meira</taxon>
    </lineage>
</organism>
<dbReference type="Gene3D" id="3.80.10.10">
    <property type="entry name" value="Ribonuclease Inhibitor"/>
    <property type="match status" value="1"/>
</dbReference>
<sequence length="888" mass="97267">MARFDDLPPEILRIITQLIYLDHLPRSLFRCIDPHGLPSTYPDGRLISATQTLTKSTLHSLCLTNVALYEAAKPLLWRRLQITLPYSFLLLLRSLGASRLAEAYEHLGGPEKILEEPQAEDAEGQDGAKEVELNERMSFNAMLAAIGLARVTGSAVYTDRKPGSLQGVTDDENLELIWTEEPLLQGSEHASRYQVTLRQDESEISDVHRYPRVLDFSTFTTQGMRRTVGQGEQARFVTPAKLLALITSVSHGLMAFGASPTMDSALTLEVLETLLFRDGEHLAAATSTGTASPHRTLRGVSMERSRERKGQERRRLESLDLCDCVSRHFEVALTRFVDKYLKKFSGRTTSTVPEEGSTEDDDEEEDRRGRGRSRGRNGGSESGSRPVTLSRSLSTRRHAPSIHPARATKFPSVERLCLHGVHFSSELLSPFILAFPRLTHLDLTGTRIDDALLQGMMANPDLELESLSLARCTRITSECMTELLVDSTVCANLIELSLEGTLLFPTPVTQEDLKTILTMAPCMRSGALRYLDLSGCGLTNALLAESFQRQPSLIDFGISATPQVSLESLADFLLKKAPNVQVLEMVDSCVDPRQGTHPTIVKLNAALLEPCATVPPLSISEQLAALGYPSSKESLDNSDRPRPSARTNLRVLGLSPPVLRQAGALGSWRVIMGKGRRGWLVDTSSGPDPDAVDDDLEGEETEEGGESGVTSSIFGNPSASRGKGLETFTERRGRDSKRNISGFEPETPPRRLSRSPSVHRSLSRTGRNTSLLRRATSSSHSRSRPAGPTNSLSVAGLPAHAEMPQGNPTVSVGESALTEPEKPVERKAQVIRNLPKEHPRRKVLEDLSRANGHVSGTTGWHSKKMEVLLGLGMLGRENGSYAYAAYQA</sequence>
<reference evidence="2 3" key="1">
    <citation type="journal article" date="2018" name="Mol. Biol. Evol.">
        <title>Broad Genomic Sampling Reveals a Smut Pathogenic Ancestry of the Fungal Clade Ustilaginomycotina.</title>
        <authorList>
            <person name="Kijpornyongpan T."/>
            <person name="Mondo S.J."/>
            <person name="Barry K."/>
            <person name="Sandor L."/>
            <person name="Lee J."/>
            <person name="Lipzen A."/>
            <person name="Pangilinan J."/>
            <person name="LaButti K."/>
            <person name="Hainaut M."/>
            <person name="Henrissat B."/>
            <person name="Grigoriev I.V."/>
            <person name="Spatafora J.W."/>
            <person name="Aime M.C."/>
        </authorList>
    </citation>
    <scope>NUCLEOTIDE SEQUENCE [LARGE SCALE GENOMIC DNA]</scope>
    <source>
        <strain evidence="2 3">MCA 3882</strain>
    </source>
</reference>
<evidence type="ECO:0000313" key="2">
    <source>
        <dbReference type="EMBL" id="PWN34648.1"/>
    </source>
</evidence>
<dbReference type="InterPro" id="IPR032675">
    <property type="entry name" value="LRR_dom_sf"/>
</dbReference>
<evidence type="ECO:0000313" key="3">
    <source>
        <dbReference type="Proteomes" id="UP000245771"/>
    </source>
</evidence>
<feature type="region of interest" description="Disordered" evidence="1">
    <location>
        <begin position="347"/>
        <end position="405"/>
    </location>
</feature>
<dbReference type="STRING" id="1280837.A0A316VC06"/>
<feature type="compositionally biased region" description="Basic and acidic residues" evidence="1">
    <location>
        <begin position="301"/>
        <end position="313"/>
    </location>
</feature>
<evidence type="ECO:0000256" key="1">
    <source>
        <dbReference type="SAM" id="MobiDB-lite"/>
    </source>
</evidence>
<dbReference type="Proteomes" id="UP000245771">
    <property type="component" value="Unassembled WGS sequence"/>
</dbReference>
<keyword evidence="3" id="KW-1185">Reference proteome</keyword>
<dbReference type="RefSeq" id="XP_025354950.1">
    <property type="nucleotide sequence ID" value="XM_025498550.1"/>
</dbReference>
<feature type="compositionally biased region" description="Basic and acidic residues" evidence="1">
    <location>
        <begin position="728"/>
        <end position="738"/>
    </location>
</feature>
<feature type="compositionally biased region" description="Polar residues" evidence="1">
    <location>
        <begin position="754"/>
        <end position="766"/>
    </location>
</feature>
<dbReference type="OrthoDB" id="9994419at2759"/>
<feature type="region of interest" description="Disordered" evidence="1">
    <location>
        <begin position="678"/>
        <end position="826"/>
    </location>
</feature>
<evidence type="ECO:0008006" key="4">
    <source>
        <dbReference type="Google" id="ProtNLM"/>
    </source>
</evidence>